<dbReference type="AlphaFoldDB" id="A0A2K3MYE2"/>
<proteinExistence type="predicted"/>
<feature type="region of interest" description="Disordered" evidence="2">
    <location>
        <begin position="124"/>
        <end position="179"/>
    </location>
</feature>
<evidence type="ECO:0008006" key="5">
    <source>
        <dbReference type="Google" id="ProtNLM"/>
    </source>
</evidence>
<protein>
    <recommendedName>
        <fullName evidence="5">LisH domain-containing protein</fullName>
    </recommendedName>
</protein>
<dbReference type="EMBL" id="ASHM01013825">
    <property type="protein sequence ID" value="PNX95792.1"/>
    <property type="molecule type" value="Genomic_DNA"/>
</dbReference>
<evidence type="ECO:0000313" key="4">
    <source>
        <dbReference type="Proteomes" id="UP000236291"/>
    </source>
</evidence>
<sequence length="383" mass="42405">RFAVSTIYYNTTMNNKFIGEQAAFIVDKYLSDNNFSCTRQCFRNEASLFAHSPIHEAPKNLMTLNEMLEEYISLKEQKETMDKEKANLEHAKNQILMHMNTYNVSGLIPPPAAKSTLTHVPQPAIISNKSHPGVSTSGQNKFNTQLQPPSSISNISSRKRKDISDMDAPSAPKHHHTLSGRRIPIQGINVTMSSQIDTNISSMENSFVVPCDGEAVTTSCNAISCKRVMASPTKQMASKETSHCISPVMTNSDKPSKISDHEAVPTSYNAISCKRVMASPTKQMASKETSHCISPVMTNSDKPSKSDHEESMLGFDSADVPESLKNQLFNEISTPASENQFDNSAFDDHLNLDDLLIVDDLLNVDDLFNSDDDDIYKLIDFSS</sequence>
<organism evidence="3 4">
    <name type="scientific">Trifolium pratense</name>
    <name type="common">Red clover</name>
    <dbReference type="NCBI Taxonomy" id="57577"/>
    <lineage>
        <taxon>Eukaryota</taxon>
        <taxon>Viridiplantae</taxon>
        <taxon>Streptophyta</taxon>
        <taxon>Embryophyta</taxon>
        <taxon>Tracheophyta</taxon>
        <taxon>Spermatophyta</taxon>
        <taxon>Magnoliopsida</taxon>
        <taxon>eudicotyledons</taxon>
        <taxon>Gunneridae</taxon>
        <taxon>Pentapetalae</taxon>
        <taxon>rosids</taxon>
        <taxon>fabids</taxon>
        <taxon>Fabales</taxon>
        <taxon>Fabaceae</taxon>
        <taxon>Papilionoideae</taxon>
        <taxon>50 kb inversion clade</taxon>
        <taxon>NPAAA clade</taxon>
        <taxon>Hologalegina</taxon>
        <taxon>IRL clade</taxon>
        <taxon>Trifolieae</taxon>
        <taxon>Trifolium</taxon>
    </lineage>
</organism>
<feature type="compositionally biased region" description="Basic and acidic residues" evidence="2">
    <location>
        <begin position="302"/>
        <end position="311"/>
    </location>
</feature>
<evidence type="ECO:0000313" key="3">
    <source>
        <dbReference type="EMBL" id="PNX95792.1"/>
    </source>
</evidence>
<evidence type="ECO:0000256" key="2">
    <source>
        <dbReference type="SAM" id="MobiDB-lite"/>
    </source>
</evidence>
<reference evidence="3 4" key="2">
    <citation type="journal article" date="2017" name="Front. Plant Sci.">
        <title>Gene Classification and Mining of Molecular Markers Useful in Red Clover (Trifolium pratense) Breeding.</title>
        <authorList>
            <person name="Istvanek J."/>
            <person name="Dluhosova J."/>
            <person name="Dluhos P."/>
            <person name="Patkova L."/>
            <person name="Nedelnik J."/>
            <person name="Repkova J."/>
        </authorList>
    </citation>
    <scope>NUCLEOTIDE SEQUENCE [LARGE SCALE GENOMIC DNA]</scope>
    <source>
        <strain evidence="4">cv. Tatra</strain>
        <tissue evidence="3">Young leaves</tissue>
    </source>
</reference>
<reference evidence="3 4" key="1">
    <citation type="journal article" date="2014" name="Am. J. Bot.">
        <title>Genome assembly and annotation for red clover (Trifolium pratense; Fabaceae).</title>
        <authorList>
            <person name="Istvanek J."/>
            <person name="Jaros M."/>
            <person name="Krenek A."/>
            <person name="Repkova J."/>
        </authorList>
    </citation>
    <scope>NUCLEOTIDE SEQUENCE [LARGE SCALE GENOMIC DNA]</scope>
    <source>
        <strain evidence="4">cv. Tatra</strain>
        <tissue evidence="3">Young leaves</tissue>
    </source>
</reference>
<gene>
    <name evidence="3" type="ORF">L195_g018988</name>
</gene>
<feature type="non-terminal residue" evidence="3">
    <location>
        <position position="1"/>
    </location>
</feature>
<name>A0A2K3MYE2_TRIPR</name>
<feature type="coiled-coil region" evidence="1">
    <location>
        <begin position="64"/>
        <end position="94"/>
    </location>
</feature>
<comment type="caution">
    <text evidence="3">The sequence shown here is derived from an EMBL/GenBank/DDBJ whole genome shotgun (WGS) entry which is preliminary data.</text>
</comment>
<feature type="compositionally biased region" description="Polar residues" evidence="2">
    <location>
        <begin position="124"/>
        <end position="149"/>
    </location>
</feature>
<keyword evidence="1" id="KW-0175">Coiled coil</keyword>
<accession>A0A2K3MYE2</accession>
<dbReference type="PANTHER" id="PTHR35117:SF1">
    <property type="entry name" value="MYOSIN-M HEAVY PROTEIN"/>
    <property type="match status" value="1"/>
</dbReference>
<feature type="region of interest" description="Disordered" evidence="2">
    <location>
        <begin position="285"/>
        <end position="312"/>
    </location>
</feature>
<dbReference type="PANTHER" id="PTHR35117">
    <property type="entry name" value="MYOSIN-M HEAVY PROTEIN"/>
    <property type="match status" value="1"/>
</dbReference>
<dbReference type="STRING" id="57577.A0A2K3MYE2"/>
<evidence type="ECO:0000256" key="1">
    <source>
        <dbReference type="SAM" id="Coils"/>
    </source>
</evidence>
<dbReference type="Proteomes" id="UP000236291">
    <property type="component" value="Unassembled WGS sequence"/>
</dbReference>